<gene>
    <name evidence="10" type="ORF">DSPE1174_LOCUS4818</name>
</gene>
<evidence type="ECO:0000256" key="5">
    <source>
        <dbReference type="ARBA" id="ARBA00022989"/>
    </source>
</evidence>
<proteinExistence type="predicted"/>
<evidence type="ECO:0000256" key="6">
    <source>
        <dbReference type="ARBA" id="ARBA00023136"/>
    </source>
</evidence>
<keyword evidence="2" id="KW-0813">Transport</keyword>
<evidence type="ECO:0000256" key="1">
    <source>
        <dbReference type="ARBA" id="ARBA00004308"/>
    </source>
</evidence>
<dbReference type="EMBL" id="HBGS01009150">
    <property type="protein sequence ID" value="CAD9383303.1"/>
    <property type="molecule type" value="Transcribed_RNA"/>
</dbReference>
<feature type="domain" description="MRH" evidence="9">
    <location>
        <begin position="36"/>
        <end position="178"/>
    </location>
</feature>
<dbReference type="InterPro" id="IPR009011">
    <property type="entry name" value="Man6P_isomerase_rcpt-bd_dom_sf"/>
</dbReference>
<evidence type="ECO:0000256" key="7">
    <source>
        <dbReference type="ARBA" id="ARBA00023157"/>
    </source>
</evidence>
<evidence type="ECO:0000256" key="4">
    <source>
        <dbReference type="ARBA" id="ARBA00022729"/>
    </source>
</evidence>
<evidence type="ECO:0000313" key="10">
    <source>
        <dbReference type="EMBL" id="CAD9383303.1"/>
    </source>
</evidence>
<evidence type="ECO:0000256" key="8">
    <source>
        <dbReference type="SAM" id="Phobius"/>
    </source>
</evidence>
<dbReference type="GO" id="GO:0000139">
    <property type="term" value="C:Golgi membrane"/>
    <property type="evidence" value="ECO:0007669"/>
    <property type="project" value="UniProtKB-SubCell"/>
</dbReference>
<name>A0A7S2FBS1_9STRA</name>
<dbReference type="InterPro" id="IPR044865">
    <property type="entry name" value="MRH_dom"/>
</dbReference>
<dbReference type="SUPFAM" id="SSF50911">
    <property type="entry name" value="Mannose 6-phosphate receptor domain"/>
    <property type="match status" value="1"/>
</dbReference>
<dbReference type="AlphaFoldDB" id="A0A7S2FBS1"/>
<comment type="subcellular location">
    <subcellularLocation>
        <location evidence="1">Endomembrane system</location>
    </subcellularLocation>
</comment>
<keyword evidence="7" id="KW-1015">Disulfide bond</keyword>
<dbReference type="PROSITE" id="PS51914">
    <property type="entry name" value="MRH"/>
    <property type="match status" value="1"/>
</dbReference>
<evidence type="ECO:0000256" key="3">
    <source>
        <dbReference type="ARBA" id="ARBA00022692"/>
    </source>
</evidence>
<dbReference type="GO" id="GO:0010008">
    <property type="term" value="C:endosome membrane"/>
    <property type="evidence" value="ECO:0007669"/>
    <property type="project" value="UniProtKB-SubCell"/>
</dbReference>
<feature type="transmembrane region" description="Helical" evidence="8">
    <location>
        <begin position="242"/>
        <end position="264"/>
    </location>
</feature>
<keyword evidence="6 8" id="KW-0472">Membrane</keyword>
<dbReference type="PROSITE" id="PS00022">
    <property type="entry name" value="EGF_1"/>
    <property type="match status" value="1"/>
</dbReference>
<reference evidence="10" key="1">
    <citation type="submission" date="2021-01" db="EMBL/GenBank/DDBJ databases">
        <authorList>
            <person name="Corre E."/>
            <person name="Pelletier E."/>
            <person name="Niang G."/>
            <person name="Scheremetjew M."/>
            <person name="Finn R."/>
            <person name="Kale V."/>
            <person name="Holt S."/>
            <person name="Cochrane G."/>
            <person name="Meng A."/>
            <person name="Brown T."/>
            <person name="Cohen L."/>
        </authorList>
    </citation>
    <scope>NUCLEOTIDE SEQUENCE</scope>
    <source>
        <strain evidence="10">CCMP1381</strain>
    </source>
</reference>
<dbReference type="PANTHER" id="PTHR15071:SF0">
    <property type="entry name" value="MANNOSE 6-PHOSPHATE RECEPTOR-LIKE PROTEIN 1"/>
    <property type="match status" value="1"/>
</dbReference>
<keyword evidence="3 8" id="KW-0812">Transmembrane</keyword>
<dbReference type="Gene3D" id="2.70.130.10">
    <property type="entry name" value="Mannose-6-phosphate receptor binding domain"/>
    <property type="match status" value="1"/>
</dbReference>
<sequence length="268" mass="29591">MQQTHVLATVDDTPGVWDSFPSATFDLRQLTIVAPSDQSYKITDGDIECTQEVEAEYTYVFNFFGDVSYYGDLPHTCANTTESSAVQYGTHAAQCHTIGTYDPAYDDMIWSLYDKSPDADPSKGVTLSYLPGEACKHKERSLRVNVVCANHAYRLMGAKEIDSCEYEITVESYIGCPRECPVTQAGLCHSQGLCMMELSDTFGLHGSPRCYCYEGRKGSDCSEKTHSSKETTSGSHPEAVQITFLVILTLMFFGLVGAVVYMTMQAIN</sequence>
<organism evidence="10">
    <name type="scientific">Octactis speculum</name>
    <dbReference type="NCBI Taxonomy" id="3111310"/>
    <lineage>
        <taxon>Eukaryota</taxon>
        <taxon>Sar</taxon>
        <taxon>Stramenopiles</taxon>
        <taxon>Ochrophyta</taxon>
        <taxon>Dictyochophyceae</taxon>
        <taxon>Dictyochales</taxon>
        <taxon>Dictyochaceae</taxon>
        <taxon>Octactis</taxon>
    </lineage>
</organism>
<dbReference type="PANTHER" id="PTHR15071">
    <property type="entry name" value="MANNOSE-6-PHOSPHATE RECEPTOR FAMILY MEMBER"/>
    <property type="match status" value="1"/>
</dbReference>
<evidence type="ECO:0000259" key="9">
    <source>
        <dbReference type="PROSITE" id="PS51914"/>
    </source>
</evidence>
<dbReference type="InterPro" id="IPR000742">
    <property type="entry name" value="EGF"/>
</dbReference>
<keyword evidence="4" id="KW-0732">Signal</keyword>
<keyword evidence="5 8" id="KW-1133">Transmembrane helix</keyword>
<accession>A0A7S2FBS1</accession>
<protein>
    <recommendedName>
        <fullName evidence="9">MRH domain-containing protein</fullName>
    </recommendedName>
</protein>
<evidence type="ECO:0000256" key="2">
    <source>
        <dbReference type="ARBA" id="ARBA00022448"/>
    </source>
</evidence>